<reference evidence="2 3" key="1">
    <citation type="submission" date="2017-07" db="EMBL/GenBank/DDBJ databases">
        <title>Paenibacillus herberti R33 genome sequencing and assembly.</title>
        <authorList>
            <person name="Su W."/>
        </authorList>
    </citation>
    <scope>NUCLEOTIDE SEQUENCE [LARGE SCALE GENOMIC DNA]</scope>
    <source>
        <strain evidence="2 3">R33</strain>
    </source>
</reference>
<dbReference type="OrthoDB" id="2652483at2"/>
<keyword evidence="3" id="KW-1185">Reference proteome</keyword>
<proteinExistence type="predicted"/>
<dbReference type="Proteomes" id="UP000215145">
    <property type="component" value="Unassembled WGS sequence"/>
</dbReference>
<accession>A0A229P3H3</accession>
<name>A0A229P3H3_9BACL</name>
<feature type="transmembrane region" description="Helical" evidence="1">
    <location>
        <begin position="7"/>
        <end position="27"/>
    </location>
</feature>
<evidence type="ECO:0000313" key="2">
    <source>
        <dbReference type="EMBL" id="OXM16601.1"/>
    </source>
</evidence>
<keyword evidence="1" id="KW-0472">Membrane</keyword>
<keyword evidence="1" id="KW-0812">Transmembrane</keyword>
<evidence type="ECO:0000256" key="1">
    <source>
        <dbReference type="SAM" id="Phobius"/>
    </source>
</evidence>
<comment type="caution">
    <text evidence="2">The sequence shown here is derived from an EMBL/GenBank/DDBJ whole genome shotgun (WGS) entry which is preliminary data.</text>
</comment>
<evidence type="ECO:0000313" key="3">
    <source>
        <dbReference type="Proteomes" id="UP000215145"/>
    </source>
</evidence>
<keyword evidence="1" id="KW-1133">Transmembrane helix</keyword>
<dbReference type="RefSeq" id="WP_089523685.1">
    <property type="nucleotide sequence ID" value="NZ_NMUQ01000001.1"/>
</dbReference>
<gene>
    <name evidence="2" type="ORF">CGZ75_08050</name>
</gene>
<sequence>MIKWKPFPFFVTIAVSAILLFGGWYAYQQTAIERPLSKAVQSLPGVASAVPSISDDAVTVKLKLNTGADLRTIYDQISRQGASIIGSRKLVLQIDQVSSPQLDAVWSTQLFTIAEAMETREYSRIPDTMVKLEKTQPGLKAKSLMDDKNVYVTLEFGTDTKYIILPRAGEVMGVWPNA</sequence>
<dbReference type="AlphaFoldDB" id="A0A229P3H3"/>
<protein>
    <submittedName>
        <fullName evidence="2">Uncharacterized protein</fullName>
    </submittedName>
</protein>
<organism evidence="2 3">
    <name type="scientific">Paenibacillus herberti</name>
    <dbReference type="NCBI Taxonomy" id="1619309"/>
    <lineage>
        <taxon>Bacteria</taxon>
        <taxon>Bacillati</taxon>
        <taxon>Bacillota</taxon>
        <taxon>Bacilli</taxon>
        <taxon>Bacillales</taxon>
        <taxon>Paenibacillaceae</taxon>
        <taxon>Paenibacillus</taxon>
    </lineage>
</organism>
<dbReference type="EMBL" id="NMUQ01000001">
    <property type="protein sequence ID" value="OXM16601.1"/>
    <property type="molecule type" value="Genomic_DNA"/>
</dbReference>